<dbReference type="PANTHER" id="PTHR44329">
    <property type="entry name" value="SERINE/THREONINE-PROTEIN KINASE TNNI3K-RELATED"/>
    <property type="match status" value="1"/>
</dbReference>
<feature type="transmembrane region" description="Helical" evidence="2">
    <location>
        <begin position="151"/>
        <end position="169"/>
    </location>
</feature>
<evidence type="ECO:0000313" key="5">
    <source>
        <dbReference type="Proteomes" id="UP000030745"/>
    </source>
</evidence>
<gene>
    <name evidence="4" type="ORF">SPRG_12339</name>
</gene>
<reference evidence="4 5" key="1">
    <citation type="journal article" date="2013" name="PLoS Genet.">
        <title>Distinctive expansion of potential virulence genes in the genome of the oomycete fish pathogen Saprolegnia parasitica.</title>
        <authorList>
            <person name="Jiang R.H."/>
            <person name="de Bruijn I."/>
            <person name="Haas B.J."/>
            <person name="Belmonte R."/>
            <person name="Lobach L."/>
            <person name="Christie J."/>
            <person name="van den Ackerveken G."/>
            <person name="Bottin A."/>
            <person name="Bulone V."/>
            <person name="Diaz-Moreno S.M."/>
            <person name="Dumas B."/>
            <person name="Fan L."/>
            <person name="Gaulin E."/>
            <person name="Govers F."/>
            <person name="Grenville-Briggs L.J."/>
            <person name="Horner N.R."/>
            <person name="Levin J.Z."/>
            <person name="Mammella M."/>
            <person name="Meijer H.J."/>
            <person name="Morris P."/>
            <person name="Nusbaum C."/>
            <person name="Oome S."/>
            <person name="Phillips A.J."/>
            <person name="van Rooyen D."/>
            <person name="Rzeszutek E."/>
            <person name="Saraiva M."/>
            <person name="Secombes C.J."/>
            <person name="Seidl M.F."/>
            <person name="Snel B."/>
            <person name="Stassen J.H."/>
            <person name="Sykes S."/>
            <person name="Tripathy S."/>
            <person name="van den Berg H."/>
            <person name="Vega-Arreguin J.C."/>
            <person name="Wawra S."/>
            <person name="Young S.K."/>
            <person name="Zeng Q."/>
            <person name="Dieguez-Uribeondo J."/>
            <person name="Russ C."/>
            <person name="Tyler B.M."/>
            <person name="van West P."/>
        </authorList>
    </citation>
    <scope>NUCLEOTIDE SEQUENCE [LARGE SCALE GENOMIC DNA]</scope>
    <source>
        <strain evidence="4 5">CBS 223.65</strain>
    </source>
</reference>
<dbReference type="PROSITE" id="PS00108">
    <property type="entry name" value="PROTEIN_KINASE_ST"/>
    <property type="match status" value="1"/>
</dbReference>
<dbReference type="STRING" id="695850.A0A067BTJ6"/>
<protein>
    <submittedName>
        <fullName evidence="4">TKL protein kinase</fullName>
    </submittedName>
</protein>
<dbReference type="GO" id="GO:0004674">
    <property type="term" value="F:protein serine/threonine kinase activity"/>
    <property type="evidence" value="ECO:0007669"/>
    <property type="project" value="TreeGrafter"/>
</dbReference>
<name>A0A067BTJ6_SAPPC</name>
<feature type="region of interest" description="Disordered" evidence="1">
    <location>
        <begin position="211"/>
        <end position="232"/>
    </location>
</feature>
<keyword evidence="2" id="KW-1133">Transmembrane helix</keyword>
<keyword evidence="4" id="KW-0808">Transferase</keyword>
<dbReference type="InterPro" id="IPR051681">
    <property type="entry name" value="Ser/Thr_Kinases-Pseudokinases"/>
</dbReference>
<dbReference type="Gene3D" id="3.30.200.20">
    <property type="entry name" value="Phosphorylase Kinase, domain 1"/>
    <property type="match status" value="1"/>
</dbReference>
<dbReference type="Gene3D" id="1.10.510.10">
    <property type="entry name" value="Transferase(Phosphotransferase) domain 1"/>
    <property type="match status" value="1"/>
</dbReference>
<evidence type="ECO:0000256" key="2">
    <source>
        <dbReference type="SAM" id="Phobius"/>
    </source>
</evidence>
<dbReference type="PROSITE" id="PS50011">
    <property type="entry name" value="PROTEIN_KINASE_DOM"/>
    <property type="match status" value="1"/>
</dbReference>
<dbReference type="GO" id="GO:0005524">
    <property type="term" value="F:ATP binding"/>
    <property type="evidence" value="ECO:0007669"/>
    <property type="project" value="InterPro"/>
</dbReference>
<dbReference type="SMART" id="SM00220">
    <property type="entry name" value="S_TKc"/>
    <property type="match status" value="1"/>
</dbReference>
<proteinExistence type="predicted"/>
<dbReference type="Proteomes" id="UP000030745">
    <property type="component" value="Unassembled WGS sequence"/>
</dbReference>
<dbReference type="InterPro" id="IPR011009">
    <property type="entry name" value="Kinase-like_dom_sf"/>
</dbReference>
<dbReference type="KEGG" id="spar:SPRG_12339"/>
<feature type="domain" description="Protein kinase" evidence="3">
    <location>
        <begin position="259"/>
        <end position="522"/>
    </location>
</feature>
<dbReference type="VEuPathDB" id="FungiDB:SPRG_12339"/>
<keyword evidence="4" id="KW-0418">Kinase</keyword>
<dbReference type="EMBL" id="KK583279">
    <property type="protein sequence ID" value="KDO21839.1"/>
    <property type="molecule type" value="Genomic_DNA"/>
</dbReference>
<dbReference type="AlphaFoldDB" id="A0A067BTJ6"/>
<feature type="compositionally biased region" description="Polar residues" evidence="1">
    <location>
        <begin position="113"/>
        <end position="128"/>
    </location>
</feature>
<sequence>MARSDCTQEAPCYDPVNKECVAGDRALDNGAGLVFCAPLVGSCTYKGWCYDVNSRCVCTGVRPCFKFTQAYGTVCVALNAECTAGTSIYNELCPPSDVTASPTSAPTSSGATINNTSTLTPTPTRQPLSWTPTPTTSQVVSSSGSSSFSRIFTIGGVILSVVVVAYVIIRKRCRQRPAPVQQYSAYEEPAADRPPTPVYAYPVATQSYKPSTATTHATSSTRTTTVHSTQSTAPAVAATDPGAFNMSDLEMYRISGADVTVVKTLASGGYGVVSLATLHGARVALKKLTAEKESSPEDVAKFIAEIRLMTKMSSPFIVGFVGVVWTRPTDVMLVTEFMDAGDLRDVLQSQPNLLWATKLSIAFDIVQGLVYLHTLEPKVLHRDLKSRNVLLNTRMAAKLTDFGISRELDDATMTAGIGTYRWMAPEVLQEGHYDESADIYALGVLLTEIDTHDVPYANLRNASGRSYTDTAIMAKVMTGEFRPSFSHASPAWYQELGVACMSHDPTLRPTAMQAASTLHREVRRANG</sequence>
<dbReference type="InterPro" id="IPR000719">
    <property type="entry name" value="Prot_kinase_dom"/>
</dbReference>
<dbReference type="OrthoDB" id="77598at2759"/>
<dbReference type="InterPro" id="IPR008271">
    <property type="entry name" value="Ser/Thr_kinase_AS"/>
</dbReference>
<keyword evidence="2" id="KW-0812">Transmembrane</keyword>
<accession>A0A067BTJ6</accession>
<feature type="region of interest" description="Disordered" evidence="1">
    <location>
        <begin position="100"/>
        <end position="136"/>
    </location>
</feature>
<dbReference type="Pfam" id="PF00069">
    <property type="entry name" value="Pkinase"/>
    <property type="match status" value="1"/>
</dbReference>
<dbReference type="SUPFAM" id="SSF56112">
    <property type="entry name" value="Protein kinase-like (PK-like)"/>
    <property type="match status" value="1"/>
</dbReference>
<keyword evidence="5" id="KW-1185">Reference proteome</keyword>
<dbReference type="GeneID" id="24134305"/>
<feature type="compositionally biased region" description="Low complexity" evidence="1">
    <location>
        <begin position="100"/>
        <end position="112"/>
    </location>
</feature>
<keyword evidence="2" id="KW-0472">Membrane</keyword>
<dbReference type="PANTHER" id="PTHR44329:SF214">
    <property type="entry name" value="PROTEIN KINASE DOMAIN-CONTAINING PROTEIN"/>
    <property type="match status" value="1"/>
</dbReference>
<organism evidence="4 5">
    <name type="scientific">Saprolegnia parasitica (strain CBS 223.65)</name>
    <dbReference type="NCBI Taxonomy" id="695850"/>
    <lineage>
        <taxon>Eukaryota</taxon>
        <taxon>Sar</taxon>
        <taxon>Stramenopiles</taxon>
        <taxon>Oomycota</taxon>
        <taxon>Saprolegniomycetes</taxon>
        <taxon>Saprolegniales</taxon>
        <taxon>Saprolegniaceae</taxon>
        <taxon>Saprolegnia</taxon>
    </lineage>
</organism>
<evidence type="ECO:0000313" key="4">
    <source>
        <dbReference type="EMBL" id="KDO21839.1"/>
    </source>
</evidence>
<evidence type="ECO:0000259" key="3">
    <source>
        <dbReference type="PROSITE" id="PS50011"/>
    </source>
</evidence>
<dbReference type="RefSeq" id="XP_012207397.1">
    <property type="nucleotide sequence ID" value="XM_012352007.1"/>
</dbReference>
<evidence type="ECO:0000256" key="1">
    <source>
        <dbReference type="SAM" id="MobiDB-lite"/>
    </source>
</evidence>
<dbReference type="OMA" id="MTKMSSP"/>